<feature type="domain" description="G-patch" evidence="16">
    <location>
        <begin position="334"/>
        <end position="366"/>
    </location>
</feature>
<evidence type="ECO:0000256" key="5">
    <source>
        <dbReference type="ARBA" id="ARBA00022723"/>
    </source>
</evidence>
<dbReference type="GO" id="GO:0005634">
    <property type="term" value="C:nucleus"/>
    <property type="evidence" value="ECO:0007669"/>
    <property type="project" value="UniProtKB-SubCell"/>
</dbReference>
<evidence type="ECO:0000313" key="19">
    <source>
        <dbReference type="Proteomes" id="UP000821853"/>
    </source>
</evidence>
<dbReference type="OrthoDB" id="5842926at2759"/>
<dbReference type="VEuPathDB" id="VectorBase:HLOH_061450"/>
<dbReference type="SMART" id="SM00443">
    <property type="entry name" value="G_patch"/>
    <property type="match status" value="1"/>
</dbReference>
<keyword evidence="7 12" id="KW-0862">Zinc</keyword>
<dbReference type="PANTHER" id="PTHR46297">
    <property type="entry name" value="ZINC FINGER CCCH-TYPE WITH G PATCH DOMAIN-CONTAINING PROTEIN"/>
    <property type="match status" value="1"/>
</dbReference>
<feature type="coiled-coil region" evidence="13">
    <location>
        <begin position="457"/>
        <end position="516"/>
    </location>
</feature>
<accession>A0A9J6FF23</accession>
<keyword evidence="8" id="KW-0805">Transcription regulation</keyword>
<feature type="region of interest" description="Disordered" evidence="14">
    <location>
        <begin position="281"/>
        <end position="305"/>
    </location>
</feature>
<dbReference type="AlphaFoldDB" id="A0A9J6FF23"/>
<dbReference type="InterPro" id="IPR000467">
    <property type="entry name" value="G_patch_dom"/>
</dbReference>
<dbReference type="EMBL" id="JABSTR010000001">
    <property type="protein sequence ID" value="KAH9361642.1"/>
    <property type="molecule type" value="Genomic_DNA"/>
</dbReference>
<keyword evidence="13" id="KW-0175">Coiled coil</keyword>
<evidence type="ECO:0000259" key="16">
    <source>
        <dbReference type="PROSITE" id="PS50174"/>
    </source>
</evidence>
<dbReference type="InterPro" id="IPR000571">
    <property type="entry name" value="Znf_CCCH"/>
</dbReference>
<evidence type="ECO:0000256" key="13">
    <source>
        <dbReference type="SAM" id="Coils"/>
    </source>
</evidence>
<comment type="subcellular location">
    <subcellularLocation>
        <location evidence="2">Nucleus</location>
    </subcellularLocation>
</comment>
<keyword evidence="10" id="KW-0804">Transcription</keyword>
<feature type="zinc finger region" description="C3H1-type" evidence="12">
    <location>
        <begin position="181"/>
        <end position="208"/>
    </location>
</feature>
<dbReference type="PROSITE" id="PS50103">
    <property type="entry name" value="ZF_C3H1"/>
    <property type="match status" value="1"/>
</dbReference>
<protein>
    <recommendedName>
        <fullName evidence="3">Zinc finger CCCH-type with G patch domain-containing protein</fullName>
    </recommendedName>
</protein>
<evidence type="ECO:0000313" key="18">
    <source>
        <dbReference type="EMBL" id="KAH9361642.1"/>
    </source>
</evidence>
<organism evidence="18 19">
    <name type="scientific">Haemaphysalis longicornis</name>
    <name type="common">Bush tick</name>
    <dbReference type="NCBI Taxonomy" id="44386"/>
    <lineage>
        <taxon>Eukaryota</taxon>
        <taxon>Metazoa</taxon>
        <taxon>Ecdysozoa</taxon>
        <taxon>Arthropoda</taxon>
        <taxon>Chelicerata</taxon>
        <taxon>Arachnida</taxon>
        <taxon>Acari</taxon>
        <taxon>Parasitiformes</taxon>
        <taxon>Ixodida</taxon>
        <taxon>Ixodoidea</taxon>
        <taxon>Ixodidae</taxon>
        <taxon>Haemaphysalinae</taxon>
        <taxon>Haemaphysalis</taxon>
    </lineage>
</organism>
<reference evidence="18 19" key="1">
    <citation type="journal article" date="2020" name="Cell">
        <title>Large-Scale Comparative Analyses of Tick Genomes Elucidate Their Genetic Diversity and Vector Capacities.</title>
        <authorList>
            <consortium name="Tick Genome and Microbiome Consortium (TIGMIC)"/>
            <person name="Jia N."/>
            <person name="Wang J."/>
            <person name="Shi W."/>
            <person name="Du L."/>
            <person name="Sun Y."/>
            <person name="Zhan W."/>
            <person name="Jiang J.F."/>
            <person name="Wang Q."/>
            <person name="Zhang B."/>
            <person name="Ji P."/>
            <person name="Bell-Sakyi L."/>
            <person name="Cui X.M."/>
            <person name="Yuan T.T."/>
            <person name="Jiang B.G."/>
            <person name="Yang W.F."/>
            <person name="Lam T.T."/>
            <person name="Chang Q.C."/>
            <person name="Ding S.J."/>
            <person name="Wang X.J."/>
            <person name="Zhu J.G."/>
            <person name="Ruan X.D."/>
            <person name="Zhao L."/>
            <person name="Wei J.T."/>
            <person name="Ye R.Z."/>
            <person name="Que T.C."/>
            <person name="Du C.H."/>
            <person name="Zhou Y.H."/>
            <person name="Cheng J.X."/>
            <person name="Dai P.F."/>
            <person name="Guo W.B."/>
            <person name="Han X.H."/>
            <person name="Huang E.J."/>
            <person name="Li L.F."/>
            <person name="Wei W."/>
            <person name="Gao Y.C."/>
            <person name="Liu J.Z."/>
            <person name="Shao H.Z."/>
            <person name="Wang X."/>
            <person name="Wang C.C."/>
            <person name="Yang T.C."/>
            <person name="Huo Q.B."/>
            <person name="Li W."/>
            <person name="Chen H.Y."/>
            <person name="Chen S.E."/>
            <person name="Zhou L.G."/>
            <person name="Ni X.B."/>
            <person name="Tian J.H."/>
            <person name="Sheng Y."/>
            <person name="Liu T."/>
            <person name="Pan Y.S."/>
            <person name="Xia L.Y."/>
            <person name="Li J."/>
            <person name="Zhao F."/>
            <person name="Cao W.C."/>
        </authorList>
    </citation>
    <scope>NUCLEOTIDE SEQUENCE [LARGE SCALE GENOMIC DNA]</scope>
    <source>
        <strain evidence="18">HaeL-2018</strain>
    </source>
</reference>
<feature type="domain" description="C3H1-type" evidence="15">
    <location>
        <begin position="181"/>
        <end position="208"/>
    </location>
</feature>
<evidence type="ECO:0000256" key="1">
    <source>
        <dbReference type="ARBA" id="ARBA00004062"/>
    </source>
</evidence>
<evidence type="ECO:0000256" key="3">
    <source>
        <dbReference type="ARBA" id="ARBA00022414"/>
    </source>
</evidence>
<dbReference type="GO" id="GO:0000978">
    <property type="term" value="F:RNA polymerase II cis-regulatory region sequence-specific DNA binding"/>
    <property type="evidence" value="ECO:0007669"/>
    <property type="project" value="TreeGrafter"/>
</dbReference>
<evidence type="ECO:0000256" key="8">
    <source>
        <dbReference type="ARBA" id="ARBA00023015"/>
    </source>
</evidence>
<evidence type="ECO:0000256" key="11">
    <source>
        <dbReference type="ARBA" id="ARBA00023242"/>
    </source>
</evidence>
<comment type="function">
    <text evidence="1">Transcription repressor.</text>
</comment>
<dbReference type="OMA" id="QYTRGIG"/>
<keyword evidence="4" id="KW-0678">Repressor</keyword>
<feature type="compositionally biased region" description="Acidic residues" evidence="14">
    <location>
        <begin position="282"/>
        <end position="292"/>
    </location>
</feature>
<evidence type="ECO:0000256" key="12">
    <source>
        <dbReference type="PROSITE-ProRule" id="PRU00723"/>
    </source>
</evidence>
<dbReference type="PANTHER" id="PTHR46297:SF1">
    <property type="entry name" value="ZINC FINGER CCCH-TYPE WITH G PATCH DOMAIN-CONTAINING PROTEIN"/>
    <property type="match status" value="1"/>
</dbReference>
<name>A0A9J6FF23_HAELO</name>
<dbReference type="Proteomes" id="UP000821853">
    <property type="component" value="Chromosome 1"/>
</dbReference>
<dbReference type="PROSITE" id="PS50304">
    <property type="entry name" value="TUDOR"/>
    <property type="match status" value="1"/>
</dbReference>
<feature type="domain" description="Tudor" evidence="17">
    <location>
        <begin position="224"/>
        <end position="284"/>
    </location>
</feature>
<evidence type="ECO:0000256" key="7">
    <source>
        <dbReference type="ARBA" id="ARBA00022833"/>
    </source>
</evidence>
<evidence type="ECO:0000256" key="14">
    <source>
        <dbReference type="SAM" id="MobiDB-lite"/>
    </source>
</evidence>
<dbReference type="InterPro" id="IPR002999">
    <property type="entry name" value="Tudor"/>
</dbReference>
<gene>
    <name evidence="18" type="ORF">HPB48_005205</name>
</gene>
<dbReference type="CDD" id="cd20384">
    <property type="entry name" value="Tudor_ZGPAT"/>
    <property type="match status" value="1"/>
</dbReference>
<dbReference type="PROSITE" id="PS50174">
    <property type="entry name" value="G_PATCH"/>
    <property type="match status" value="1"/>
</dbReference>
<evidence type="ECO:0000259" key="17">
    <source>
        <dbReference type="PROSITE" id="PS50304"/>
    </source>
</evidence>
<evidence type="ECO:0000256" key="9">
    <source>
        <dbReference type="ARBA" id="ARBA00023125"/>
    </source>
</evidence>
<dbReference type="SMART" id="SM00356">
    <property type="entry name" value="ZnF_C3H1"/>
    <property type="match status" value="1"/>
</dbReference>
<evidence type="ECO:0000256" key="10">
    <source>
        <dbReference type="ARBA" id="ARBA00023163"/>
    </source>
</evidence>
<keyword evidence="6 12" id="KW-0863">Zinc-finger</keyword>
<dbReference type="Pfam" id="PF01585">
    <property type="entry name" value="G-patch"/>
    <property type="match status" value="1"/>
</dbReference>
<keyword evidence="19" id="KW-1185">Reference proteome</keyword>
<evidence type="ECO:0000256" key="4">
    <source>
        <dbReference type="ARBA" id="ARBA00022491"/>
    </source>
</evidence>
<evidence type="ECO:0000256" key="2">
    <source>
        <dbReference type="ARBA" id="ARBA00004123"/>
    </source>
</evidence>
<evidence type="ECO:0000256" key="6">
    <source>
        <dbReference type="ARBA" id="ARBA00022771"/>
    </source>
</evidence>
<evidence type="ECO:0000259" key="15">
    <source>
        <dbReference type="PROSITE" id="PS50103"/>
    </source>
</evidence>
<keyword evidence="5 12" id="KW-0479">Metal-binding</keyword>
<comment type="caution">
    <text evidence="18">The sequence shown here is derived from an EMBL/GenBank/DDBJ whole genome shotgun (WGS) entry which is preliminary data.</text>
</comment>
<proteinExistence type="predicted"/>
<dbReference type="GO" id="GO:0001227">
    <property type="term" value="F:DNA-binding transcription repressor activity, RNA polymerase II-specific"/>
    <property type="evidence" value="ECO:0007669"/>
    <property type="project" value="TreeGrafter"/>
</dbReference>
<keyword evidence="9" id="KW-0238">DNA-binding</keyword>
<dbReference type="Gene3D" id="2.30.30.1190">
    <property type="match status" value="1"/>
</dbReference>
<sequence>MCANNHSLQLQTVELALASNPSESQAADLLELKKNLEEVIELTKSKRYKPLIVAHLICFILHFPVTLSGPVEESASTEHVEVHNDTGDNIDEEFAKFQAEMAGLGASSEPASQPSPPDEHLSKMLAELEEQLLCSKVQAPYSKGWGQISHHNAIVHSVEMSGITHVDDIKVSVMFTHPTVQGMKPCSYFLEGRCKFSAEKCHFSHGHAVSLGELRDYCEPNFEDLKPGSKCLVRSGSKDLWQLATMDSIDQDPGHIIVRFTHTGKTTSTKVEDVFPLNISEAEGDSSSDDGSGDSGGDVNRAPVASGSGIEAPMLAWSSKRATSSPLGAWEKHTKGIGSKLMEKMGYVWGQGLGAKGDGRLEPIEAVVLPAGKPLDKCIELKELNMAKRSAKAQKKMLLKKKKVEEEIEKRYHAPSKSETVFDFLNDRVFLKKDVPDAKNSARALKSASSKSLGIEALQVTEAIKKAEREIVRLGQASARNKDKDRVVYAQIEKKIEEQREIIRQLQSKERSILAEQQNRKQNEKLKVF</sequence>
<keyword evidence="11" id="KW-0539">Nucleus</keyword>
<dbReference type="GO" id="GO:0008270">
    <property type="term" value="F:zinc ion binding"/>
    <property type="evidence" value="ECO:0007669"/>
    <property type="project" value="UniProtKB-KW"/>
</dbReference>